<organism evidence="1">
    <name type="scientific">Desulfomonile tiedjei</name>
    <dbReference type="NCBI Taxonomy" id="2358"/>
    <lineage>
        <taxon>Bacteria</taxon>
        <taxon>Pseudomonadati</taxon>
        <taxon>Thermodesulfobacteriota</taxon>
        <taxon>Desulfomonilia</taxon>
        <taxon>Desulfomonilales</taxon>
        <taxon>Desulfomonilaceae</taxon>
        <taxon>Desulfomonile</taxon>
    </lineage>
</organism>
<reference evidence="1" key="1">
    <citation type="journal article" date="2020" name="mSystems">
        <title>Genome- and Community-Level Interaction Insights into Carbon Utilization and Element Cycling Functions of Hydrothermarchaeota in Hydrothermal Sediment.</title>
        <authorList>
            <person name="Zhou Z."/>
            <person name="Liu Y."/>
            <person name="Xu W."/>
            <person name="Pan J."/>
            <person name="Luo Z.H."/>
            <person name="Li M."/>
        </authorList>
    </citation>
    <scope>NUCLEOTIDE SEQUENCE [LARGE SCALE GENOMIC DNA]</scope>
    <source>
        <strain evidence="1">SpSt-769</strain>
    </source>
</reference>
<dbReference type="SUPFAM" id="SSF54909">
    <property type="entry name" value="Dimeric alpha+beta barrel"/>
    <property type="match status" value="1"/>
</dbReference>
<gene>
    <name evidence="1" type="ORF">ENV54_04170</name>
</gene>
<protein>
    <submittedName>
        <fullName evidence="1">EthD family reductase</fullName>
    </submittedName>
</protein>
<sequence>MVKAILGYDIEPNMSVQAYEKWLREVHIEDLRRIPGLRRVVFNTVVGIVRGATTFYRIAELHYDSMEDFEKAAQWRRENPVSEERGPEGKTRFRFYVVCETEVIEF</sequence>
<dbReference type="InterPro" id="IPR011008">
    <property type="entry name" value="Dimeric_a/b-barrel"/>
</dbReference>
<dbReference type="Gene3D" id="3.30.70.100">
    <property type="match status" value="1"/>
</dbReference>
<dbReference type="AlphaFoldDB" id="A0A7C4EWG1"/>
<proteinExistence type="predicted"/>
<evidence type="ECO:0000313" key="1">
    <source>
        <dbReference type="EMBL" id="HGH60477.1"/>
    </source>
</evidence>
<comment type="caution">
    <text evidence="1">The sequence shown here is derived from an EMBL/GenBank/DDBJ whole genome shotgun (WGS) entry which is preliminary data.</text>
</comment>
<name>A0A7C4EWG1_9BACT</name>
<accession>A0A7C4EWG1</accession>
<dbReference type="EMBL" id="DTGT01000131">
    <property type="protein sequence ID" value="HGH60477.1"/>
    <property type="molecule type" value="Genomic_DNA"/>
</dbReference>